<dbReference type="Pfam" id="PF00532">
    <property type="entry name" value="Peripla_BP_1"/>
    <property type="match status" value="1"/>
</dbReference>
<evidence type="ECO:0000256" key="2">
    <source>
        <dbReference type="ARBA" id="ARBA00023015"/>
    </source>
</evidence>
<name>A0ABV9GIT7_9BACL</name>
<proteinExistence type="predicted"/>
<gene>
    <name evidence="6" type="ORF">ACFO4N_05680</name>
</gene>
<evidence type="ECO:0000256" key="1">
    <source>
        <dbReference type="ARBA" id="ARBA00022491"/>
    </source>
</evidence>
<dbReference type="InterPro" id="IPR000843">
    <property type="entry name" value="HTH_LacI"/>
</dbReference>
<reference evidence="7" key="1">
    <citation type="journal article" date="2019" name="Int. J. Syst. Evol. Microbiol.">
        <title>The Global Catalogue of Microorganisms (GCM) 10K type strain sequencing project: providing services to taxonomists for standard genome sequencing and annotation.</title>
        <authorList>
            <consortium name="The Broad Institute Genomics Platform"/>
            <consortium name="The Broad Institute Genome Sequencing Center for Infectious Disease"/>
            <person name="Wu L."/>
            <person name="Ma J."/>
        </authorList>
    </citation>
    <scope>NUCLEOTIDE SEQUENCE [LARGE SCALE GENOMIC DNA]</scope>
    <source>
        <strain evidence="7">CGMCC 1.16306</strain>
    </source>
</reference>
<dbReference type="PROSITE" id="PS50932">
    <property type="entry name" value="HTH_LACI_2"/>
    <property type="match status" value="1"/>
</dbReference>
<evidence type="ECO:0000313" key="6">
    <source>
        <dbReference type="EMBL" id="MFC4618217.1"/>
    </source>
</evidence>
<dbReference type="InterPro" id="IPR010982">
    <property type="entry name" value="Lambda_DNA-bd_dom_sf"/>
</dbReference>
<dbReference type="InterPro" id="IPR001761">
    <property type="entry name" value="Peripla_BP/Lac1_sug-bd_dom"/>
</dbReference>
<dbReference type="Gene3D" id="3.40.50.2300">
    <property type="match status" value="2"/>
</dbReference>
<dbReference type="Proteomes" id="UP001596022">
    <property type="component" value="Unassembled WGS sequence"/>
</dbReference>
<feature type="domain" description="HTH lacI-type" evidence="5">
    <location>
        <begin position="7"/>
        <end position="61"/>
    </location>
</feature>
<dbReference type="GO" id="GO:0003677">
    <property type="term" value="F:DNA binding"/>
    <property type="evidence" value="ECO:0007669"/>
    <property type="project" value="UniProtKB-KW"/>
</dbReference>
<dbReference type="SUPFAM" id="SSF53822">
    <property type="entry name" value="Periplasmic binding protein-like I"/>
    <property type="match status" value="1"/>
</dbReference>
<evidence type="ECO:0000313" key="7">
    <source>
        <dbReference type="Proteomes" id="UP001596022"/>
    </source>
</evidence>
<dbReference type="EMBL" id="JBHSFW010000001">
    <property type="protein sequence ID" value="MFC4618217.1"/>
    <property type="molecule type" value="Genomic_DNA"/>
</dbReference>
<dbReference type="PANTHER" id="PTHR30146:SF148">
    <property type="entry name" value="HTH-TYPE TRANSCRIPTIONAL REPRESSOR PURR-RELATED"/>
    <property type="match status" value="1"/>
</dbReference>
<dbReference type="InterPro" id="IPR028082">
    <property type="entry name" value="Peripla_BP_I"/>
</dbReference>
<evidence type="ECO:0000259" key="5">
    <source>
        <dbReference type="PROSITE" id="PS50932"/>
    </source>
</evidence>
<dbReference type="Pfam" id="PF00356">
    <property type="entry name" value="LacI"/>
    <property type="match status" value="1"/>
</dbReference>
<keyword evidence="4" id="KW-0804">Transcription</keyword>
<accession>A0ABV9GIT7</accession>
<sequence>MVVKGTVTIKDIARESGISTATVSRVLNNSGYASDEVKEKVLAAAKKLNYQPNAIARSLKKHKTNTIGVIIPDISNTYFMKISKGIEDTVYKSGYTLLFGSGDENPEKELKMLQVLFEQRVDAIVLATSGVNNEMIRIIRNANVPVILVDRTIDKIFEEFDCIVEDNVEGAYLLTNYLIEKGYKDIGVINGSLDVSTGEERYHGYKRALHDNHLAEKAALVYNGHFTKEDGIRAVDYFLSLKQKPQAILSFNNAMTFGVLLRLAQKGYRVPDDFVIASYGEVEAAQLLPASKIITIEQSPYEMGKCAGEILLDRLEKEIKGPAHKMFSPKLRIMA</sequence>
<dbReference type="SMART" id="SM00354">
    <property type="entry name" value="HTH_LACI"/>
    <property type="match status" value="1"/>
</dbReference>
<dbReference type="CDD" id="cd06267">
    <property type="entry name" value="PBP1_LacI_sugar_binding-like"/>
    <property type="match status" value="1"/>
</dbReference>
<protein>
    <submittedName>
        <fullName evidence="6">LacI family DNA-binding transcriptional regulator</fullName>
    </submittedName>
</protein>
<dbReference type="Gene3D" id="1.10.260.40">
    <property type="entry name" value="lambda repressor-like DNA-binding domains"/>
    <property type="match status" value="1"/>
</dbReference>
<comment type="caution">
    <text evidence="6">The sequence shown here is derived from an EMBL/GenBank/DDBJ whole genome shotgun (WGS) entry which is preliminary data.</text>
</comment>
<keyword evidence="3 6" id="KW-0238">DNA-binding</keyword>
<organism evidence="6 7">
    <name type="scientific">Camelliibacillus cellulosilyticus</name>
    <dbReference type="NCBI Taxonomy" id="2174486"/>
    <lineage>
        <taxon>Bacteria</taxon>
        <taxon>Bacillati</taxon>
        <taxon>Bacillota</taxon>
        <taxon>Bacilli</taxon>
        <taxon>Bacillales</taxon>
        <taxon>Sporolactobacillaceae</taxon>
        <taxon>Camelliibacillus</taxon>
    </lineage>
</organism>
<dbReference type="PRINTS" id="PR00036">
    <property type="entry name" value="HTHLACI"/>
</dbReference>
<evidence type="ECO:0000256" key="4">
    <source>
        <dbReference type="ARBA" id="ARBA00023163"/>
    </source>
</evidence>
<dbReference type="CDD" id="cd01392">
    <property type="entry name" value="HTH_LacI"/>
    <property type="match status" value="1"/>
</dbReference>
<keyword evidence="2" id="KW-0805">Transcription regulation</keyword>
<dbReference type="SUPFAM" id="SSF47413">
    <property type="entry name" value="lambda repressor-like DNA-binding domains"/>
    <property type="match status" value="1"/>
</dbReference>
<evidence type="ECO:0000256" key="3">
    <source>
        <dbReference type="ARBA" id="ARBA00023125"/>
    </source>
</evidence>
<keyword evidence="7" id="KW-1185">Reference proteome</keyword>
<keyword evidence="1" id="KW-0678">Repressor</keyword>
<dbReference type="PANTHER" id="PTHR30146">
    <property type="entry name" value="LACI-RELATED TRANSCRIPTIONAL REPRESSOR"/>
    <property type="match status" value="1"/>
</dbReference>